<gene>
    <name evidence="1" type="ORF">S03H2_25425</name>
</gene>
<protein>
    <submittedName>
        <fullName evidence="1">Uncharacterized protein</fullName>
    </submittedName>
</protein>
<dbReference type="EMBL" id="BARU01014390">
    <property type="protein sequence ID" value="GAH32629.1"/>
    <property type="molecule type" value="Genomic_DNA"/>
</dbReference>
<accession>X1FTF5</accession>
<feature type="non-terminal residue" evidence="1">
    <location>
        <position position="1"/>
    </location>
</feature>
<comment type="caution">
    <text evidence="1">The sequence shown here is derived from an EMBL/GenBank/DDBJ whole genome shotgun (WGS) entry which is preliminary data.</text>
</comment>
<dbReference type="AlphaFoldDB" id="X1FTF5"/>
<evidence type="ECO:0000313" key="1">
    <source>
        <dbReference type="EMBL" id="GAH32629.1"/>
    </source>
</evidence>
<dbReference type="InterPro" id="IPR036390">
    <property type="entry name" value="WH_DNA-bd_sf"/>
</dbReference>
<dbReference type="SUPFAM" id="SSF46785">
    <property type="entry name" value="Winged helix' DNA-binding domain"/>
    <property type="match status" value="1"/>
</dbReference>
<sequence length="108" mass="12601">EKKKSVHGWNNIGLNTTFTTFFEPLYTYNKIYHIPKDKDYTLKNLSVNIGKSGKRGILNLLKENKELSSEEMMAKLNISYGELYPILLNLKESGDIFEIKPDRFRLLE</sequence>
<organism evidence="1">
    <name type="scientific">marine sediment metagenome</name>
    <dbReference type="NCBI Taxonomy" id="412755"/>
    <lineage>
        <taxon>unclassified sequences</taxon>
        <taxon>metagenomes</taxon>
        <taxon>ecological metagenomes</taxon>
    </lineage>
</organism>
<reference evidence="1" key="1">
    <citation type="journal article" date="2014" name="Front. Microbiol.">
        <title>High frequency of phylogenetically diverse reductive dehalogenase-homologous genes in deep subseafloor sedimentary metagenomes.</title>
        <authorList>
            <person name="Kawai M."/>
            <person name="Futagami T."/>
            <person name="Toyoda A."/>
            <person name="Takaki Y."/>
            <person name="Nishi S."/>
            <person name="Hori S."/>
            <person name="Arai W."/>
            <person name="Tsubouchi T."/>
            <person name="Morono Y."/>
            <person name="Uchiyama I."/>
            <person name="Ito T."/>
            <person name="Fujiyama A."/>
            <person name="Inagaki F."/>
            <person name="Takami H."/>
        </authorList>
    </citation>
    <scope>NUCLEOTIDE SEQUENCE</scope>
    <source>
        <strain evidence="1">Expedition CK06-06</strain>
    </source>
</reference>
<proteinExistence type="predicted"/>
<name>X1FTF5_9ZZZZ</name>